<organism evidence="2 3">
    <name type="scientific">Amycolatopsis alba DSM 44262</name>
    <dbReference type="NCBI Taxonomy" id="1125972"/>
    <lineage>
        <taxon>Bacteria</taxon>
        <taxon>Bacillati</taxon>
        <taxon>Actinomycetota</taxon>
        <taxon>Actinomycetes</taxon>
        <taxon>Pseudonocardiales</taxon>
        <taxon>Pseudonocardiaceae</taxon>
        <taxon>Amycolatopsis</taxon>
    </lineage>
</organism>
<dbReference type="PRINTS" id="PR00598">
    <property type="entry name" value="HTHMARR"/>
</dbReference>
<dbReference type="PANTHER" id="PTHR33164:SF106">
    <property type="entry name" value="TRANSCRIPTIONAL REGULATORY PROTEIN"/>
    <property type="match status" value="1"/>
</dbReference>
<dbReference type="InterPro" id="IPR036390">
    <property type="entry name" value="WH_DNA-bd_sf"/>
</dbReference>
<dbReference type="Proteomes" id="UP000215563">
    <property type="component" value="Unassembled WGS sequence"/>
</dbReference>
<accession>A0A229S673</accession>
<dbReference type="AlphaFoldDB" id="A0A229S673"/>
<comment type="caution">
    <text evidence="2">The sequence shown here is derived from an EMBL/GenBank/DDBJ whole genome shotgun (WGS) entry which is preliminary data.</text>
</comment>
<dbReference type="InterPro" id="IPR036388">
    <property type="entry name" value="WH-like_DNA-bd_sf"/>
</dbReference>
<keyword evidence="3" id="KW-1185">Reference proteome</keyword>
<dbReference type="GO" id="GO:0006950">
    <property type="term" value="P:response to stress"/>
    <property type="evidence" value="ECO:0007669"/>
    <property type="project" value="TreeGrafter"/>
</dbReference>
<dbReference type="EMBL" id="NMQU01000013">
    <property type="protein sequence ID" value="OXM54325.1"/>
    <property type="molecule type" value="Genomic_DNA"/>
</dbReference>
<gene>
    <name evidence="2" type="ORF">CFP75_04440</name>
</gene>
<reference evidence="2 3" key="1">
    <citation type="submission" date="2017-07" db="EMBL/GenBank/DDBJ databases">
        <title>Amycolatopsis alba DSM 44262 Genome sequencing and assembly.</title>
        <authorList>
            <person name="Kaur N."/>
            <person name="Mayilraj S."/>
        </authorList>
    </citation>
    <scope>NUCLEOTIDE SEQUENCE [LARGE SCALE GENOMIC DNA]</scope>
    <source>
        <strain evidence="2 3">DSM 44262</strain>
    </source>
</reference>
<dbReference type="SMART" id="SM00347">
    <property type="entry name" value="HTH_MARR"/>
    <property type="match status" value="1"/>
</dbReference>
<dbReference type="OrthoDB" id="8129006at2"/>
<evidence type="ECO:0000313" key="2">
    <source>
        <dbReference type="EMBL" id="OXM54325.1"/>
    </source>
</evidence>
<dbReference type="GO" id="GO:0003700">
    <property type="term" value="F:DNA-binding transcription factor activity"/>
    <property type="evidence" value="ECO:0007669"/>
    <property type="project" value="InterPro"/>
</dbReference>
<dbReference type="SUPFAM" id="SSF46785">
    <property type="entry name" value="Winged helix' DNA-binding domain"/>
    <property type="match status" value="1"/>
</dbReference>
<dbReference type="RefSeq" id="WP_020635136.1">
    <property type="nucleotide sequence ID" value="NZ_KB913032.1"/>
</dbReference>
<dbReference type="Pfam" id="PF12802">
    <property type="entry name" value="MarR_2"/>
    <property type="match status" value="1"/>
</dbReference>
<evidence type="ECO:0000313" key="3">
    <source>
        <dbReference type="Proteomes" id="UP000215563"/>
    </source>
</evidence>
<protein>
    <submittedName>
        <fullName evidence="2">MarR family transcriptional regulator</fullName>
    </submittedName>
</protein>
<dbReference type="PANTHER" id="PTHR33164">
    <property type="entry name" value="TRANSCRIPTIONAL REGULATOR, MARR FAMILY"/>
    <property type="match status" value="1"/>
</dbReference>
<name>A0A229S673_AMYAL</name>
<sequence>MPDQRELATAAALEIPRFVSATVLFQTAMAERLGISATELHGLQLVISGAATSPTELARALGMTTGAVTRMLDRMESRRLVERAPDPADRRRLAVRPLPDRLADVADLYSPVARFFGDRLARLDRRQLAALLGVLTDGRAFAEQEAARLRSEPRKEGVD</sequence>
<proteinExistence type="predicted"/>
<dbReference type="InterPro" id="IPR039422">
    <property type="entry name" value="MarR/SlyA-like"/>
</dbReference>
<dbReference type="PROSITE" id="PS50995">
    <property type="entry name" value="HTH_MARR_2"/>
    <property type="match status" value="1"/>
</dbReference>
<evidence type="ECO:0000259" key="1">
    <source>
        <dbReference type="PROSITE" id="PS50995"/>
    </source>
</evidence>
<dbReference type="Gene3D" id="1.10.10.10">
    <property type="entry name" value="Winged helix-like DNA-binding domain superfamily/Winged helix DNA-binding domain"/>
    <property type="match status" value="1"/>
</dbReference>
<feature type="domain" description="HTH marR-type" evidence="1">
    <location>
        <begin position="1"/>
        <end position="140"/>
    </location>
</feature>
<dbReference type="InterPro" id="IPR000835">
    <property type="entry name" value="HTH_MarR-typ"/>
</dbReference>